<proteinExistence type="predicted"/>
<dbReference type="FunFam" id="3.30.450.20:FF:000099">
    <property type="entry name" value="Sensory box sensor histidine kinase"/>
    <property type="match status" value="1"/>
</dbReference>
<dbReference type="Proteomes" id="UP000272888">
    <property type="component" value="Unassembled WGS sequence"/>
</dbReference>
<dbReference type="AlphaFoldDB" id="A0A3A8NSY0"/>
<keyword evidence="5" id="KW-0418">Kinase</keyword>
<dbReference type="PANTHER" id="PTHR43304:SF1">
    <property type="entry name" value="PAC DOMAIN-CONTAINING PROTEIN"/>
    <property type="match status" value="1"/>
</dbReference>
<dbReference type="InterPro" id="IPR005467">
    <property type="entry name" value="His_kinase_dom"/>
</dbReference>
<sequence length="776" mass="85245">MESPSASFDSVATEGITEEHSRLLLETLVACTPVGLAVVDLDQRFVEVNDALAELNGIPRAAHLGRKVQEIVPEMWSTLRPQYQHILDGGEARTFEIKGTTSKAVGVERHFLASYYPVRTASGVLLGTGVVVAEVTEQRKAHDALQVSEQRYRSLVEAMAQPVWTTNSRGEVVEPAPRWLAFTGQTHEEHLGLGWLQAIHPEDRKRVVRGWVEALRTRKSYQGEFRLRFHAGGYRNVVGRAVPVFGDTGDIGEWVSTAEDITERKQAEALVETERARLRSVLMSAPAGVAIVTGKEQVFSLVNPLFRRASQGVDLTGTSLRVLRNDAGRDYSALLERAYTSGQPQTQKEVPVAFDHAGDGVVSTRLFDITYQPLRDVNGQVDSVLSFAIDVTERVAAREKLQDWATSLKNQQQWLEAVLDRTPVALLLMEPRTGRALFANQAARDMAGGEFPEGLRVERYKGTYLFTDEAGRELRSEEVPGVRAARGEPVHAAPIVWHTPTGRYSLLVEAAPLPAQHGHPAAVLLVHQDVSELRETQAQLQHAVSLRDEFLAVASHELKTPLTPLQLKLQSLVRDARAASSLESLRERVVRTAESAAGQIRKMTTLINDLLEVTQLTGPSAPLQLEDVDLASVVHTVVEGFRPQAMKAGCELVVEALPGVVGHWDRHRLEQVTTSLVSNALKYGAGHPVTLRVEAEFGKARLTVKDEGIGIAPGSLKSIFEKFTRAVSTRHYGGLGLGLFITRQIVEAHHGRLWAESEPGHGATFIVELPTARSTN</sequence>
<dbReference type="Pfam" id="PF08448">
    <property type="entry name" value="PAS_4"/>
    <property type="match status" value="2"/>
</dbReference>
<feature type="domain" description="PAS" evidence="7">
    <location>
        <begin position="148"/>
        <end position="218"/>
    </location>
</feature>
<dbReference type="InterPro" id="IPR013655">
    <property type="entry name" value="PAS_fold_3"/>
</dbReference>
<evidence type="ECO:0000313" key="9">
    <source>
        <dbReference type="EMBL" id="RKH46410.1"/>
    </source>
</evidence>
<dbReference type="FunFam" id="3.30.565.10:FF:000006">
    <property type="entry name" value="Sensor histidine kinase WalK"/>
    <property type="match status" value="1"/>
</dbReference>
<dbReference type="Pfam" id="PF02518">
    <property type="entry name" value="HATPase_c"/>
    <property type="match status" value="1"/>
</dbReference>
<comment type="catalytic activity">
    <reaction evidence="1">
        <text>ATP + protein L-histidine = ADP + protein N-phospho-L-histidine.</text>
        <dbReference type="EC" id="2.7.13.3"/>
    </reaction>
</comment>
<organism evidence="9 10">
    <name type="scientific">Corallococcus llansteffanensis</name>
    <dbReference type="NCBI Taxonomy" id="2316731"/>
    <lineage>
        <taxon>Bacteria</taxon>
        <taxon>Pseudomonadati</taxon>
        <taxon>Myxococcota</taxon>
        <taxon>Myxococcia</taxon>
        <taxon>Myxococcales</taxon>
        <taxon>Cystobacterineae</taxon>
        <taxon>Myxococcaceae</taxon>
        <taxon>Corallococcus</taxon>
    </lineage>
</organism>
<dbReference type="PANTHER" id="PTHR43304">
    <property type="entry name" value="PHYTOCHROME-LIKE PROTEIN CPH1"/>
    <property type="match status" value="1"/>
</dbReference>
<dbReference type="PROSITE" id="PS50113">
    <property type="entry name" value="PAC"/>
    <property type="match status" value="2"/>
</dbReference>
<dbReference type="NCBIfam" id="TIGR00229">
    <property type="entry name" value="sensory_box"/>
    <property type="match status" value="2"/>
</dbReference>
<dbReference type="CDD" id="cd00082">
    <property type="entry name" value="HisKA"/>
    <property type="match status" value="1"/>
</dbReference>
<dbReference type="Gene3D" id="1.10.287.130">
    <property type="match status" value="1"/>
</dbReference>
<feature type="domain" description="Histidine kinase" evidence="6">
    <location>
        <begin position="553"/>
        <end position="773"/>
    </location>
</feature>
<dbReference type="InterPro" id="IPR003661">
    <property type="entry name" value="HisK_dim/P_dom"/>
</dbReference>
<evidence type="ECO:0000259" key="7">
    <source>
        <dbReference type="PROSITE" id="PS50112"/>
    </source>
</evidence>
<feature type="domain" description="PAC" evidence="8">
    <location>
        <begin position="348"/>
        <end position="403"/>
    </location>
</feature>
<evidence type="ECO:0000256" key="1">
    <source>
        <dbReference type="ARBA" id="ARBA00000085"/>
    </source>
</evidence>
<dbReference type="Gene3D" id="3.30.450.20">
    <property type="entry name" value="PAS domain"/>
    <property type="match status" value="4"/>
</dbReference>
<dbReference type="SUPFAM" id="SSF47384">
    <property type="entry name" value="Homodimeric domain of signal transducing histidine kinase"/>
    <property type="match status" value="1"/>
</dbReference>
<dbReference type="CDD" id="cd00130">
    <property type="entry name" value="PAS"/>
    <property type="match status" value="2"/>
</dbReference>
<dbReference type="SUPFAM" id="SSF55874">
    <property type="entry name" value="ATPase domain of HSP90 chaperone/DNA topoisomerase II/histidine kinase"/>
    <property type="match status" value="1"/>
</dbReference>
<dbReference type="InterPro" id="IPR036097">
    <property type="entry name" value="HisK_dim/P_sf"/>
</dbReference>
<comment type="caution">
    <text evidence="9">The sequence shown here is derived from an EMBL/GenBank/DDBJ whole genome shotgun (WGS) entry which is preliminary data.</text>
</comment>
<evidence type="ECO:0000259" key="8">
    <source>
        <dbReference type="PROSITE" id="PS50113"/>
    </source>
</evidence>
<dbReference type="Pfam" id="PF00512">
    <property type="entry name" value="HisKA"/>
    <property type="match status" value="1"/>
</dbReference>
<evidence type="ECO:0000256" key="4">
    <source>
        <dbReference type="ARBA" id="ARBA00022679"/>
    </source>
</evidence>
<evidence type="ECO:0000256" key="2">
    <source>
        <dbReference type="ARBA" id="ARBA00012438"/>
    </source>
</evidence>
<keyword evidence="10" id="KW-1185">Reference proteome</keyword>
<dbReference type="PROSITE" id="PS50109">
    <property type="entry name" value="HIS_KIN"/>
    <property type="match status" value="1"/>
</dbReference>
<feature type="domain" description="PAC" evidence="8">
    <location>
        <begin position="221"/>
        <end position="273"/>
    </location>
</feature>
<evidence type="ECO:0000256" key="3">
    <source>
        <dbReference type="ARBA" id="ARBA00022553"/>
    </source>
</evidence>
<dbReference type="Pfam" id="PF13426">
    <property type="entry name" value="PAS_9"/>
    <property type="match status" value="1"/>
</dbReference>
<dbReference type="GO" id="GO:0000155">
    <property type="term" value="F:phosphorelay sensor kinase activity"/>
    <property type="evidence" value="ECO:0007669"/>
    <property type="project" value="InterPro"/>
</dbReference>
<dbReference type="SMART" id="SM00091">
    <property type="entry name" value="PAS"/>
    <property type="match status" value="4"/>
</dbReference>
<accession>A0A3A8NSY0</accession>
<name>A0A3A8NSY0_9BACT</name>
<dbReference type="CDD" id="cd00075">
    <property type="entry name" value="HATPase"/>
    <property type="match status" value="1"/>
</dbReference>
<dbReference type="Pfam" id="PF08447">
    <property type="entry name" value="PAS_3"/>
    <property type="match status" value="1"/>
</dbReference>
<dbReference type="PROSITE" id="PS50112">
    <property type="entry name" value="PAS"/>
    <property type="match status" value="2"/>
</dbReference>
<keyword evidence="3" id="KW-0597">Phosphoprotein</keyword>
<protein>
    <recommendedName>
        <fullName evidence="2">histidine kinase</fullName>
        <ecNumber evidence="2">2.7.13.3</ecNumber>
    </recommendedName>
</protein>
<evidence type="ECO:0000256" key="5">
    <source>
        <dbReference type="ARBA" id="ARBA00022777"/>
    </source>
</evidence>
<dbReference type="InterPro" id="IPR052162">
    <property type="entry name" value="Sensor_kinase/Photoreceptor"/>
</dbReference>
<dbReference type="SUPFAM" id="SSF55785">
    <property type="entry name" value="PYP-like sensor domain (PAS domain)"/>
    <property type="match status" value="4"/>
</dbReference>
<dbReference type="SMART" id="SM00388">
    <property type="entry name" value="HisKA"/>
    <property type="match status" value="1"/>
</dbReference>
<dbReference type="SMART" id="SM00086">
    <property type="entry name" value="PAC"/>
    <property type="match status" value="3"/>
</dbReference>
<dbReference type="Gene3D" id="3.30.565.10">
    <property type="entry name" value="Histidine kinase-like ATPase, C-terminal domain"/>
    <property type="match status" value="1"/>
</dbReference>
<dbReference type="InterPro" id="IPR000700">
    <property type="entry name" value="PAS-assoc_C"/>
</dbReference>
<dbReference type="InterPro" id="IPR035965">
    <property type="entry name" value="PAS-like_dom_sf"/>
</dbReference>
<dbReference type="RefSeq" id="WP_120647459.1">
    <property type="nucleotide sequence ID" value="NZ_RAWB01000550.1"/>
</dbReference>
<dbReference type="InterPro" id="IPR013656">
    <property type="entry name" value="PAS_4"/>
</dbReference>
<dbReference type="InterPro" id="IPR001610">
    <property type="entry name" value="PAC"/>
</dbReference>
<dbReference type="InterPro" id="IPR004358">
    <property type="entry name" value="Sig_transdc_His_kin-like_C"/>
</dbReference>
<gene>
    <name evidence="9" type="ORF">D7V93_34745</name>
</gene>
<dbReference type="EC" id="2.7.13.3" evidence="2"/>
<reference evidence="10" key="1">
    <citation type="submission" date="2018-09" db="EMBL/GenBank/DDBJ databases">
        <authorList>
            <person name="Livingstone P.G."/>
            <person name="Whitworth D.E."/>
        </authorList>
    </citation>
    <scope>NUCLEOTIDE SEQUENCE [LARGE SCALE GENOMIC DNA]</scope>
    <source>
        <strain evidence="10">CA051B</strain>
    </source>
</reference>
<dbReference type="SMART" id="SM00387">
    <property type="entry name" value="HATPase_c"/>
    <property type="match status" value="1"/>
</dbReference>
<dbReference type="InterPro" id="IPR036890">
    <property type="entry name" value="HATPase_C_sf"/>
</dbReference>
<feature type="domain" description="PAS" evidence="7">
    <location>
        <begin position="21"/>
        <end position="90"/>
    </location>
</feature>
<evidence type="ECO:0000313" key="10">
    <source>
        <dbReference type="Proteomes" id="UP000272888"/>
    </source>
</evidence>
<evidence type="ECO:0000259" key="6">
    <source>
        <dbReference type="PROSITE" id="PS50109"/>
    </source>
</evidence>
<dbReference type="PRINTS" id="PR00344">
    <property type="entry name" value="BCTRLSENSOR"/>
</dbReference>
<dbReference type="EMBL" id="RAWB01000550">
    <property type="protein sequence ID" value="RKH46410.1"/>
    <property type="molecule type" value="Genomic_DNA"/>
</dbReference>
<keyword evidence="4" id="KW-0808">Transferase</keyword>
<dbReference type="InterPro" id="IPR000014">
    <property type="entry name" value="PAS"/>
</dbReference>
<dbReference type="InterPro" id="IPR003594">
    <property type="entry name" value="HATPase_dom"/>
</dbReference>